<reference evidence="6 7" key="1">
    <citation type="journal article" date="2016" name="Nat. Commun.">
        <title>Thousands of microbial genomes shed light on interconnected biogeochemical processes in an aquifer system.</title>
        <authorList>
            <person name="Anantharaman K."/>
            <person name="Brown C.T."/>
            <person name="Hug L.A."/>
            <person name="Sharon I."/>
            <person name="Castelle C.J."/>
            <person name="Probst A.J."/>
            <person name="Thomas B.C."/>
            <person name="Singh A."/>
            <person name="Wilkins M.J."/>
            <person name="Karaoz U."/>
            <person name="Brodie E.L."/>
            <person name="Williams K.H."/>
            <person name="Hubbard S.S."/>
            <person name="Banfield J.F."/>
        </authorList>
    </citation>
    <scope>NUCLEOTIDE SEQUENCE [LARGE SCALE GENOMIC DNA]</scope>
</reference>
<dbReference type="CDD" id="cd06262">
    <property type="entry name" value="metallo-hydrolase-like_MBL-fold"/>
    <property type="match status" value="1"/>
</dbReference>
<dbReference type="InterPro" id="IPR001279">
    <property type="entry name" value="Metallo-B-lactamas"/>
</dbReference>
<evidence type="ECO:0000256" key="1">
    <source>
        <dbReference type="ARBA" id="ARBA00001947"/>
    </source>
</evidence>
<dbReference type="SMART" id="SM00849">
    <property type="entry name" value="Lactamase_B"/>
    <property type="match status" value="1"/>
</dbReference>
<evidence type="ECO:0000313" key="7">
    <source>
        <dbReference type="Proteomes" id="UP000179270"/>
    </source>
</evidence>
<dbReference type="InterPro" id="IPR051453">
    <property type="entry name" value="MBL_Glyoxalase_II"/>
</dbReference>
<dbReference type="EMBL" id="MGAF01000033">
    <property type="protein sequence ID" value="OGK40387.1"/>
    <property type="molecule type" value="Genomic_DNA"/>
</dbReference>
<dbReference type="STRING" id="1802055.A3A74_01630"/>
<evidence type="ECO:0000259" key="5">
    <source>
        <dbReference type="SMART" id="SM00849"/>
    </source>
</evidence>
<keyword evidence="4" id="KW-0862">Zinc</keyword>
<keyword evidence="3" id="KW-0378">Hydrolase</keyword>
<dbReference type="GO" id="GO:0046872">
    <property type="term" value="F:metal ion binding"/>
    <property type="evidence" value="ECO:0007669"/>
    <property type="project" value="UniProtKB-KW"/>
</dbReference>
<organism evidence="6 7">
    <name type="scientific">Candidatus Roizmanbacteria bacterium RIFCSPLOWO2_01_FULL_35_13</name>
    <dbReference type="NCBI Taxonomy" id="1802055"/>
    <lineage>
        <taxon>Bacteria</taxon>
        <taxon>Candidatus Roizmaniibacteriota</taxon>
    </lineage>
</organism>
<dbReference type="AlphaFoldDB" id="A0A1F7IAL1"/>
<dbReference type="SUPFAM" id="SSF56281">
    <property type="entry name" value="Metallo-hydrolase/oxidoreductase"/>
    <property type="match status" value="1"/>
</dbReference>
<protein>
    <recommendedName>
        <fullName evidence="5">Metallo-beta-lactamase domain-containing protein</fullName>
    </recommendedName>
</protein>
<feature type="domain" description="Metallo-beta-lactamase" evidence="5">
    <location>
        <begin position="12"/>
        <end position="189"/>
    </location>
</feature>
<evidence type="ECO:0000256" key="4">
    <source>
        <dbReference type="ARBA" id="ARBA00022833"/>
    </source>
</evidence>
<keyword evidence="2" id="KW-0479">Metal-binding</keyword>
<gene>
    <name evidence="6" type="ORF">A3A74_01630</name>
</gene>
<comment type="cofactor">
    <cofactor evidence="1">
        <name>Zn(2+)</name>
        <dbReference type="ChEBI" id="CHEBI:29105"/>
    </cofactor>
</comment>
<proteinExistence type="predicted"/>
<dbReference type="GO" id="GO:0016787">
    <property type="term" value="F:hydrolase activity"/>
    <property type="evidence" value="ECO:0007669"/>
    <property type="project" value="UniProtKB-KW"/>
</dbReference>
<comment type="caution">
    <text evidence="6">The sequence shown here is derived from an EMBL/GenBank/DDBJ whole genome shotgun (WGS) entry which is preliminary data.</text>
</comment>
<dbReference type="PANTHER" id="PTHR46233:SF3">
    <property type="entry name" value="HYDROXYACYLGLUTATHIONE HYDROLASE GLOC"/>
    <property type="match status" value="1"/>
</dbReference>
<dbReference type="Proteomes" id="UP000179270">
    <property type="component" value="Unassembled WGS sequence"/>
</dbReference>
<evidence type="ECO:0000256" key="2">
    <source>
        <dbReference type="ARBA" id="ARBA00022723"/>
    </source>
</evidence>
<evidence type="ECO:0000313" key="6">
    <source>
        <dbReference type="EMBL" id="OGK40387.1"/>
    </source>
</evidence>
<dbReference type="Pfam" id="PF00753">
    <property type="entry name" value="Lactamase_B"/>
    <property type="match status" value="1"/>
</dbReference>
<dbReference type="InterPro" id="IPR036866">
    <property type="entry name" value="RibonucZ/Hydroxyglut_hydro"/>
</dbReference>
<name>A0A1F7IAL1_9BACT</name>
<dbReference type="PANTHER" id="PTHR46233">
    <property type="entry name" value="HYDROXYACYLGLUTATHIONE HYDROLASE GLOC"/>
    <property type="match status" value="1"/>
</dbReference>
<accession>A0A1F7IAL1</accession>
<dbReference type="Gene3D" id="3.60.15.10">
    <property type="entry name" value="Ribonuclease Z/Hydroxyacylglutathione hydrolase-like"/>
    <property type="match status" value="1"/>
</dbReference>
<evidence type="ECO:0000256" key="3">
    <source>
        <dbReference type="ARBA" id="ARBA00022801"/>
    </source>
</evidence>
<sequence>MKVLNFALGQMQANCYFLIDGEECLIIDPADEASFILEELQRRKLKLVGMLATHGHFDHIMAAGEIQKSLDVALYIDNKDMFLIDRLEETAEYFLGYKPIVIKPVLINRLINTKNKLGFFELSVYHSPGHTPGSSCFFFKNEKVIFTGDTLFKRGIGRYDFSYSSKKDLKKSLKKLLKLPNDTVVYPGHGESTTIKEEKDILKIYPL</sequence>